<evidence type="ECO:0000313" key="6">
    <source>
        <dbReference type="Proteomes" id="UP001169027"/>
    </source>
</evidence>
<dbReference type="InterPro" id="IPR029058">
    <property type="entry name" value="AB_hydrolase_fold"/>
</dbReference>
<gene>
    <name evidence="5" type="ORF">Q2T77_34135</name>
</gene>
<dbReference type="SUPFAM" id="SSF53474">
    <property type="entry name" value="alpha/beta-Hydrolases"/>
    <property type="match status" value="1"/>
</dbReference>
<dbReference type="InterPro" id="IPR016292">
    <property type="entry name" value="Epoxide_hydrolase"/>
</dbReference>
<dbReference type="Proteomes" id="UP001169027">
    <property type="component" value="Unassembled WGS sequence"/>
</dbReference>
<dbReference type="PANTHER" id="PTHR21661">
    <property type="entry name" value="EPOXIDE HYDROLASE 1-RELATED"/>
    <property type="match status" value="1"/>
</dbReference>
<dbReference type="Gene3D" id="3.40.50.1820">
    <property type="entry name" value="alpha/beta hydrolase"/>
    <property type="match status" value="1"/>
</dbReference>
<dbReference type="RefSeq" id="WP_301815662.1">
    <property type="nucleotide sequence ID" value="NZ_JAUJZH010000038.1"/>
</dbReference>
<evidence type="ECO:0000313" key="5">
    <source>
        <dbReference type="EMBL" id="MDO1537311.1"/>
    </source>
</evidence>
<evidence type="ECO:0000256" key="3">
    <source>
        <dbReference type="ARBA" id="ARBA00022801"/>
    </source>
</evidence>
<dbReference type="PANTHER" id="PTHR21661:SF35">
    <property type="entry name" value="EPOXIDE HYDROLASE"/>
    <property type="match status" value="1"/>
</dbReference>
<proteinExistence type="inferred from homology"/>
<protein>
    <submittedName>
        <fullName evidence="5">Epoxide hydrolase</fullName>
    </submittedName>
</protein>
<comment type="similarity">
    <text evidence="1">Belongs to the peptidase S33 family.</text>
</comment>
<comment type="caution">
    <text evidence="5">The sequence shown here is derived from an EMBL/GenBank/DDBJ whole genome shotgun (WGS) entry which is preliminary data.</text>
</comment>
<dbReference type="EMBL" id="JAUKVY010000038">
    <property type="protein sequence ID" value="MDO1537311.1"/>
    <property type="molecule type" value="Genomic_DNA"/>
</dbReference>
<reference evidence="5" key="1">
    <citation type="submission" date="2023-06" db="EMBL/GenBank/DDBJ databases">
        <authorList>
            <person name="Jiang Y."/>
            <person name="Liu Q."/>
        </authorList>
    </citation>
    <scope>NUCLEOTIDE SEQUENCE</scope>
    <source>
        <strain evidence="5">CGMCC 1.12090</strain>
    </source>
</reference>
<organism evidence="5 6">
    <name type="scientific">Variovorax ginsengisoli</name>
    <dbReference type="NCBI Taxonomy" id="363844"/>
    <lineage>
        <taxon>Bacteria</taxon>
        <taxon>Pseudomonadati</taxon>
        <taxon>Pseudomonadota</taxon>
        <taxon>Betaproteobacteria</taxon>
        <taxon>Burkholderiales</taxon>
        <taxon>Comamonadaceae</taxon>
        <taxon>Variovorax</taxon>
    </lineage>
</organism>
<name>A0ABT8SEF7_9BURK</name>
<dbReference type="GO" id="GO:0016787">
    <property type="term" value="F:hydrolase activity"/>
    <property type="evidence" value="ECO:0007669"/>
    <property type="project" value="UniProtKB-KW"/>
</dbReference>
<evidence type="ECO:0000256" key="1">
    <source>
        <dbReference type="ARBA" id="ARBA00010088"/>
    </source>
</evidence>
<feature type="domain" description="Epoxide hydrolase N-terminal" evidence="4">
    <location>
        <begin position="2"/>
        <end position="106"/>
    </location>
</feature>
<dbReference type="PRINTS" id="PR00412">
    <property type="entry name" value="EPOXHYDRLASE"/>
</dbReference>
<dbReference type="InterPro" id="IPR000639">
    <property type="entry name" value="Epox_hydrolase-like"/>
</dbReference>
<evidence type="ECO:0000256" key="2">
    <source>
        <dbReference type="ARBA" id="ARBA00022797"/>
    </source>
</evidence>
<keyword evidence="6" id="KW-1185">Reference proteome</keyword>
<dbReference type="Pfam" id="PF06441">
    <property type="entry name" value="EHN"/>
    <property type="match status" value="1"/>
</dbReference>
<keyword evidence="3 5" id="KW-0378">Hydrolase</keyword>
<accession>A0ABT8SEF7</accession>
<dbReference type="InterPro" id="IPR010497">
    <property type="entry name" value="Epoxide_hydro_N"/>
</dbReference>
<keyword evidence="2" id="KW-0058">Aromatic hydrocarbons catabolism</keyword>
<dbReference type="PIRSF" id="PIRSF001112">
    <property type="entry name" value="Epoxide_hydrolase"/>
    <property type="match status" value="1"/>
</dbReference>
<evidence type="ECO:0000259" key="4">
    <source>
        <dbReference type="Pfam" id="PF06441"/>
    </source>
</evidence>
<sequence length="378" mass="42559">MIKPFHIDIPKVRIDQIRERIEQYNWDGLADAGGWRSGVGLADLRRLTDYWLSQYDWRAAEAQLNAQPHFLATIDGQDIHFLHSKGDGSRAPVILLHGWPGSFLEFRHIVDHLVADGHDVVVPSLPGFAFSGRPHSPIGSRRTAMLCNEIMERLFGTKRYLVQGGDWGAAVAAWIAHDFPERCYGLHLNMIMVQARDAIPETQEERGWAEARQRTTADEMGYAIEQGTRPQTLSVALADSPVGVAGWILEKFAVWSDVPRDAEGRPDVWKAFSEEFLVTNLMLYLVTNAIVTSTWFYRGNILEGARLFDPGNRVTVPTAVAAFRDPVFLMPPRSLVEKSYNIVQWSDMPAGGHFAALEQPMLLLADLRRFFDALEHGK</sequence>